<dbReference type="EMBL" id="VISQ01000001">
    <property type="protein sequence ID" value="TVZ67691.1"/>
    <property type="molecule type" value="Genomic_DNA"/>
</dbReference>
<dbReference type="AlphaFoldDB" id="A0A542D503"/>
<dbReference type="OrthoDB" id="9815923at2"/>
<dbReference type="PANTHER" id="PTHR43630">
    <property type="entry name" value="POLY-BETA-1,6-N-ACETYL-D-GLUCOSAMINE SYNTHASE"/>
    <property type="match status" value="1"/>
</dbReference>
<name>A0A542D503_SERFO</name>
<proteinExistence type="inferred from homology"/>
<dbReference type="Gene3D" id="3.90.550.10">
    <property type="entry name" value="Spore Coat Polysaccharide Biosynthesis Protein SpsA, Chain A"/>
    <property type="match status" value="1"/>
</dbReference>
<dbReference type="InterPro" id="IPR029044">
    <property type="entry name" value="Nucleotide-diphossugar_trans"/>
</dbReference>
<dbReference type="SUPFAM" id="SSF53448">
    <property type="entry name" value="Nucleotide-diphospho-sugar transferases"/>
    <property type="match status" value="1"/>
</dbReference>
<reference evidence="3" key="1">
    <citation type="submission" date="2019-06" db="EMBL/GenBank/DDBJ databases">
        <authorList>
            <person name="Deangelis K."/>
            <person name="Huntemann M."/>
            <person name="Clum A."/>
            <person name="Pillay M."/>
            <person name="Palaniappan K."/>
            <person name="Varghese N."/>
            <person name="Mikhailova N."/>
            <person name="Stamatis D."/>
            <person name="Reddy T."/>
            <person name="Daum C."/>
            <person name="Shapiro N."/>
            <person name="Ivanova N."/>
            <person name="Kyrpides N."/>
            <person name="Woyke T."/>
        </authorList>
    </citation>
    <scope>NUCLEOTIDE SEQUENCE [LARGE SCALE GENOMIC DNA]</scope>
    <source>
        <strain evidence="3">128R</strain>
    </source>
</reference>
<dbReference type="Pfam" id="PF00535">
    <property type="entry name" value="Glycos_transf_2"/>
    <property type="match status" value="1"/>
</dbReference>
<feature type="domain" description="Glycosyltransferase 2-like" evidence="2">
    <location>
        <begin position="7"/>
        <end position="136"/>
    </location>
</feature>
<organism evidence="3">
    <name type="scientific">Serratia fonticola</name>
    <dbReference type="NCBI Taxonomy" id="47917"/>
    <lineage>
        <taxon>Bacteria</taxon>
        <taxon>Pseudomonadati</taxon>
        <taxon>Pseudomonadota</taxon>
        <taxon>Gammaproteobacteria</taxon>
        <taxon>Enterobacterales</taxon>
        <taxon>Yersiniaceae</taxon>
        <taxon>Serratia</taxon>
    </lineage>
</organism>
<accession>A0A542D503</accession>
<evidence type="ECO:0000313" key="3">
    <source>
        <dbReference type="EMBL" id="TVZ67691.1"/>
    </source>
</evidence>
<evidence type="ECO:0000259" key="2">
    <source>
        <dbReference type="Pfam" id="PF00535"/>
    </source>
</evidence>
<dbReference type="GO" id="GO:0016740">
    <property type="term" value="F:transferase activity"/>
    <property type="evidence" value="ECO:0007669"/>
    <property type="project" value="UniProtKB-KW"/>
</dbReference>
<comment type="caution">
    <text evidence="3">The sequence shown here is derived from an EMBL/GenBank/DDBJ whole genome shotgun (WGS) entry which is preliminary data.</text>
</comment>
<dbReference type="CDD" id="cd02511">
    <property type="entry name" value="Beta4Glucosyltransferase"/>
    <property type="match status" value="1"/>
</dbReference>
<dbReference type="PANTHER" id="PTHR43630:SF2">
    <property type="entry name" value="GLYCOSYLTRANSFERASE"/>
    <property type="match status" value="1"/>
</dbReference>
<comment type="similarity">
    <text evidence="1">Belongs to the glycosyltransferase 2 family. WaaE/KdtX subfamily.</text>
</comment>
<evidence type="ECO:0000256" key="1">
    <source>
        <dbReference type="ARBA" id="ARBA00038494"/>
    </source>
</evidence>
<reference evidence="3" key="2">
    <citation type="submission" date="2019-08" db="EMBL/GenBank/DDBJ databases">
        <title>Investigation of anaerobic lignin degradation for improved lignocellulosic biofuels.</title>
        <authorList>
            <person name="Deangelis K.PhD."/>
        </authorList>
    </citation>
    <scope>NUCLEOTIDE SEQUENCE [LARGE SCALE GENOMIC DNA]</scope>
    <source>
        <strain evidence="3">128R</strain>
    </source>
</reference>
<protein>
    <submittedName>
        <fullName evidence="3">Glycosyltransferase involved in cell wall biosynthesis</fullName>
    </submittedName>
</protein>
<gene>
    <name evidence="3" type="ORF">FHU10_0087</name>
</gene>
<dbReference type="InterPro" id="IPR001173">
    <property type="entry name" value="Glyco_trans_2-like"/>
</dbReference>
<sequence length="306" mass="36862">MSKPSLTILVLTKNETLHIRRCIESLKNIAEKIIILDSFSTDDTMNIINEYGELIEFYQNKWINYSSQFQWGLDNIPIKTDWVMRMDADEYIDDDLQKEIISDLPNLDKSKNCVFIRRKYYYKDKWIKYGAVYPLVLLRIWRTGEGRIEQRWMDEHMVVKKASPIRFKGHIIDHNLNDMRWWIDKHIRYADREVVDLLNIKHSLFERDGDIISKGGFQERVKRIFKEKIYFKLPPSLRSLMYFSYRYIIRLGFLDGAKGWDFHLMQGLWYRSYVDIRYKELDKLISNIDEKNKKIEVLAKSTGLNF</sequence>
<keyword evidence="3" id="KW-0808">Transferase</keyword>